<dbReference type="AlphaFoldDB" id="A0A3P5X9T4"/>
<dbReference type="Pfam" id="PF00512">
    <property type="entry name" value="HisKA"/>
    <property type="match status" value="1"/>
</dbReference>
<dbReference type="PANTHER" id="PTHR45569:SF1">
    <property type="entry name" value="SENSOR PROTEIN KDPD"/>
    <property type="match status" value="1"/>
</dbReference>
<evidence type="ECO:0000256" key="10">
    <source>
        <dbReference type="ARBA" id="ARBA00022840"/>
    </source>
</evidence>
<keyword evidence="11 14" id="KW-1133">Transmembrane helix</keyword>
<evidence type="ECO:0000256" key="8">
    <source>
        <dbReference type="ARBA" id="ARBA00022741"/>
    </source>
</evidence>
<dbReference type="InterPro" id="IPR036890">
    <property type="entry name" value="HATPase_C_sf"/>
</dbReference>
<dbReference type="InterPro" id="IPR052023">
    <property type="entry name" value="Histidine_kinase_KdpD"/>
</dbReference>
<keyword evidence="9" id="KW-0418">Kinase</keyword>
<dbReference type="InterPro" id="IPR038318">
    <property type="entry name" value="KdpD_sf"/>
</dbReference>
<evidence type="ECO:0000256" key="9">
    <source>
        <dbReference type="ARBA" id="ARBA00022777"/>
    </source>
</evidence>
<dbReference type="Proteomes" id="UP000280861">
    <property type="component" value="Unassembled WGS sequence"/>
</dbReference>
<evidence type="ECO:0000256" key="6">
    <source>
        <dbReference type="ARBA" id="ARBA00022679"/>
    </source>
</evidence>
<evidence type="ECO:0000313" key="16">
    <source>
        <dbReference type="EMBL" id="VDC31258.1"/>
    </source>
</evidence>
<gene>
    <name evidence="16" type="primary">kdpD_2</name>
    <name evidence="16" type="ORF">PSET11_02906</name>
</gene>
<dbReference type="GO" id="GO:0005886">
    <property type="term" value="C:plasma membrane"/>
    <property type="evidence" value="ECO:0007669"/>
    <property type="project" value="UniProtKB-SubCell"/>
</dbReference>
<evidence type="ECO:0000256" key="5">
    <source>
        <dbReference type="ARBA" id="ARBA00022553"/>
    </source>
</evidence>
<dbReference type="SUPFAM" id="SSF52402">
    <property type="entry name" value="Adenine nucleotide alpha hydrolases-like"/>
    <property type="match status" value="1"/>
</dbReference>
<evidence type="ECO:0000256" key="4">
    <source>
        <dbReference type="ARBA" id="ARBA00012438"/>
    </source>
</evidence>
<sequence length="658" mass="68421">MDPRADGRMWLMSAERIVIGLKGEDDGGVLVQRAARLLPRGSEGLLAVHVRTPRASRGRSPQGLESQRRAVAELGGSYRTAEAADVATGLLDFARSVQATQIVVGQSRRGWFASLAGNTVEARVVRGAVDCDVHVVAHGHPPHHQDRPPLDVGRARTGVGFALAAVLPVGLQWLLAVSEHSVATAVLVQLAGAVAVALVGGLWPALLGALWSSVLVNYFSTPPLGNLAVEDPQDFLSLAVFVGLSVAVAGVVDRSARRSREAARARAEAAILGDLALDASRSADPLAGLLADAMSIYGASGAALLAWTGTNPTDEAGRTDESDLTDAADSIAEGPGQPSRAELLASVGSTAGWQDAAAAADQPAPAGMSIEPVDAATVLVLFGKVVPPEGRRLLGAVAVHAKAQLERRQLEASRHQVMRLAEGNTMRTAILRAVSHDLRTPLAGIKLAAGALLQESANFSQAEERELLETIDECSDRLDQLVANLLDMSRITAQSVDPLLGPVRWNDVLDRSLGGLPRTSVSIAVPANMPAVEADPGLLERVIANIVENALKYATDSGVTITGSSDGMGAALAGRPSGELRIVDHGPGVPARKMVELFRPFQRLNDQQPATGVGLGLSVAQGFVTAMRGTLTAEETPGGGLTMVIRLPLSTGVNGGPK</sequence>
<evidence type="ECO:0000256" key="1">
    <source>
        <dbReference type="ARBA" id="ARBA00000085"/>
    </source>
</evidence>
<dbReference type="Gene3D" id="3.30.565.10">
    <property type="entry name" value="Histidine kinase-like ATPase, C-terminal domain"/>
    <property type="match status" value="1"/>
</dbReference>
<dbReference type="Gene3D" id="3.40.50.620">
    <property type="entry name" value="HUPs"/>
    <property type="match status" value="1"/>
</dbReference>
<keyword evidence="5" id="KW-0597">Phosphoprotein</keyword>
<dbReference type="InterPro" id="IPR005467">
    <property type="entry name" value="His_kinase_dom"/>
</dbReference>
<feature type="transmembrane region" description="Helical" evidence="14">
    <location>
        <begin position="235"/>
        <end position="252"/>
    </location>
</feature>
<dbReference type="SUPFAM" id="SSF47384">
    <property type="entry name" value="Homodimeric domain of signal transducing histidine kinase"/>
    <property type="match status" value="1"/>
</dbReference>
<dbReference type="Pfam" id="PF13493">
    <property type="entry name" value="DUF4118"/>
    <property type="match status" value="1"/>
</dbReference>
<keyword evidence="12" id="KW-0902">Two-component regulatory system</keyword>
<dbReference type="CDD" id="cd00082">
    <property type="entry name" value="HisKA"/>
    <property type="match status" value="1"/>
</dbReference>
<keyword evidence="13 14" id="KW-0472">Membrane</keyword>
<dbReference type="SMART" id="SM00388">
    <property type="entry name" value="HisKA"/>
    <property type="match status" value="1"/>
</dbReference>
<dbReference type="PROSITE" id="PS50109">
    <property type="entry name" value="HIS_KIN"/>
    <property type="match status" value="1"/>
</dbReference>
<accession>A0A3P5X9T4</accession>
<dbReference type="Pfam" id="PF02518">
    <property type="entry name" value="HATPase_c"/>
    <property type="match status" value="1"/>
</dbReference>
<feature type="transmembrane region" description="Helical" evidence="14">
    <location>
        <begin position="190"/>
        <end position="215"/>
    </location>
</feature>
<keyword evidence="7 14" id="KW-0812">Transmembrane</keyword>
<dbReference type="GO" id="GO:0000155">
    <property type="term" value="F:phosphorelay sensor kinase activity"/>
    <property type="evidence" value="ECO:0007669"/>
    <property type="project" value="InterPro"/>
</dbReference>
<keyword evidence="17" id="KW-1185">Reference proteome</keyword>
<evidence type="ECO:0000256" key="12">
    <source>
        <dbReference type="ARBA" id="ARBA00023012"/>
    </source>
</evidence>
<evidence type="ECO:0000256" key="14">
    <source>
        <dbReference type="SAM" id="Phobius"/>
    </source>
</evidence>
<evidence type="ECO:0000256" key="13">
    <source>
        <dbReference type="ARBA" id="ARBA00023136"/>
    </source>
</evidence>
<organism evidence="16 17">
    <name type="scientific">Arthrobacter ulcerisalmonis</name>
    <dbReference type="NCBI Taxonomy" id="2483813"/>
    <lineage>
        <taxon>Bacteria</taxon>
        <taxon>Bacillati</taxon>
        <taxon>Actinomycetota</taxon>
        <taxon>Actinomycetes</taxon>
        <taxon>Micrococcales</taxon>
        <taxon>Micrococcaceae</taxon>
        <taxon>Arthrobacter</taxon>
    </lineage>
</organism>
<dbReference type="SMART" id="SM00387">
    <property type="entry name" value="HATPase_c"/>
    <property type="match status" value="1"/>
</dbReference>
<dbReference type="Gene3D" id="1.10.287.130">
    <property type="match status" value="1"/>
</dbReference>
<comment type="catalytic activity">
    <reaction evidence="1">
        <text>ATP + protein L-histidine = ADP + protein N-phospho-L-histidine.</text>
        <dbReference type="EC" id="2.7.13.3"/>
    </reaction>
</comment>
<keyword evidence="10" id="KW-0067">ATP-binding</keyword>
<dbReference type="InterPro" id="IPR025201">
    <property type="entry name" value="KdpD_TM"/>
</dbReference>
<dbReference type="GO" id="GO:0005524">
    <property type="term" value="F:ATP binding"/>
    <property type="evidence" value="ECO:0007669"/>
    <property type="project" value="UniProtKB-KW"/>
</dbReference>
<feature type="transmembrane region" description="Helical" evidence="14">
    <location>
        <begin position="158"/>
        <end position="178"/>
    </location>
</feature>
<dbReference type="SUPFAM" id="SSF55874">
    <property type="entry name" value="ATPase domain of HSP90 chaperone/DNA topoisomerase II/histidine kinase"/>
    <property type="match status" value="1"/>
</dbReference>
<name>A0A3P5X9T4_9MICC</name>
<keyword evidence="8" id="KW-0547">Nucleotide-binding</keyword>
<feature type="domain" description="Histidine kinase" evidence="15">
    <location>
        <begin position="433"/>
        <end position="651"/>
    </location>
</feature>
<dbReference type="Gene3D" id="1.20.120.620">
    <property type="entry name" value="Backbone structure of the membrane domain of e. Coli histidine kinase receptor kdpd"/>
    <property type="match status" value="1"/>
</dbReference>
<dbReference type="InterPro" id="IPR003594">
    <property type="entry name" value="HATPase_dom"/>
</dbReference>
<dbReference type="EC" id="2.7.13.3" evidence="4"/>
<dbReference type="Pfam" id="PF00582">
    <property type="entry name" value="Usp"/>
    <property type="match status" value="1"/>
</dbReference>
<dbReference type="InterPro" id="IPR003661">
    <property type="entry name" value="HisK_dim/P_dom"/>
</dbReference>
<dbReference type="InterPro" id="IPR006016">
    <property type="entry name" value="UspA"/>
</dbReference>
<proteinExistence type="predicted"/>
<evidence type="ECO:0000256" key="7">
    <source>
        <dbReference type="ARBA" id="ARBA00022692"/>
    </source>
</evidence>
<reference evidence="16 17" key="1">
    <citation type="submission" date="2018-11" db="EMBL/GenBank/DDBJ databases">
        <authorList>
            <person name="Criscuolo A."/>
        </authorList>
    </citation>
    <scope>NUCLEOTIDE SEQUENCE [LARGE SCALE GENOMIC DNA]</scope>
    <source>
        <strain evidence="16">AT11b</strain>
    </source>
</reference>
<comment type="subcellular location">
    <subcellularLocation>
        <location evidence="3">Cell membrane</location>
    </subcellularLocation>
    <subcellularLocation>
        <location evidence="2">Membrane</location>
        <topology evidence="2">Multi-pass membrane protein</topology>
    </subcellularLocation>
</comment>
<evidence type="ECO:0000256" key="2">
    <source>
        <dbReference type="ARBA" id="ARBA00004141"/>
    </source>
</evidence>
<dbReference type="InterPro" id="IPR004358">
    <property type="entry name" value="Sig_transdc_His_kin-like_C"/>
</dbReference>
<evidence type="ECO:0000313" key="17">
    <source>
        <dbReference type="Proteomes" id="UP000280861"/>
    </source>
</evidence>
<dbReference type="EMBL" id="UXAU01000038">
    <property type="protein sequence ID" value="VDC31258.1"/>
    <property type="molecule type" value="Genomic_DNA"/>
</dbReference>
<evidence type="ECO:0000256" key="3">
    <source>
        <dbReference type="ARBA" id="ARBA00004236"/>
    </source>
</evidence>
<dbReference type="PANTHER" id="PTHR45569">
    <property type="entry name" value="SENSOR PROTEIN KDPD"/>
    <property type="match status" value="1"/>
</dbReference>
<evidence type="ECO:0000259" key="15">
    <source>
        <dbReference type="PROSITE" id="PS50109"/>
    </source>
</evidence>
<keyword evidence="6 16" id="KW-0808">Transferase</keyword>
<dbReference type="InterPro" id="IPR014729">
    <property type="entry name" value="Rossmann-like_a/b/a_fold"/>
</dbReference>
<dbReference type="CDD" id="cd00075">
    <property type="entry name" value="HATPase"/>
    <property type="match status" value="1"/>
</dbReference>
<dbReference type="InterPro" id="IPR036097">
    <property type="entry name" value="HisK_dim/P_sf"/>
</dbReference>
<protein>
    <recommendedName>
        <fullName evidence="4">histidine kinase</fullName>
        <ecNumber evidence="4">2.7.13.3</ecNumber>
    </recommendedName>
</protein>
<evidence type="ECO:0000256" key="11">
    <source>
        <dbReference type="ARBA" id="ARBA00022989"/>
    </source>
</evidence>
<dbReference type="PRINTS" id="PR00344">
    <property type="entry name" value="BCTRLSENSOR"/>
</dbReference>